<reference evidence="1 2" key="1">
    <citation type="submission" date="2014-10" db="EMBL/GenBank/DDBJ databases">
        <title>Draft genome of the hookworm Ancylostoma caninum.</title>
        <authorList>
            <person name="Mitreva M."/>
        </authorList>
    </citation>
    <scope>NUCLEOTIDE SEQUENCE [LARGE SCALE GENOMIC DNA]</scope>
    <source>
        <strain evidence="1 2">Baltimore</strain>
    </source>
</reference>
<dbReference type="AlphaFoldDB" id="A0A368FCF6"/>
<dbReference type="OrthoDB" id="5823268at2759"/>
<evidence type="ECO:0000313" key="2">
    <source>
        <dbReference type="Proteomes" id="UP000252519"/>
    </source>
</evidence>
<proteinExistence type="predicted"/>
<accession>A0A368FCF6</accession>
<dbReference type="InterPro" id="IPR038885">
    <property type="entry name" value="PLB1"/>
</dbReference>
<dbReference type="Proteomes" id="UP000252519">
    <property type="component" value="Unassembled WGS sequence"/>
</dbReference>
<keyword evidence="2" id="KW-1185">Reference proteome</keyword>
<dbReference type="STRING" id="29170.A0A368FCF6"/>
<dbReference type="EMBL" id="JOJR01001761">
    <property type="protein sequence ID" value="RCN29836.1"/>
    <property type="molecule type" value="Genomic_DNA"/>
</dbReference>
<protein>
    <submittedName>
        <fullName evidence="1">Uncharacterized protein</fullName>
    </submittedName>
</protein>
<organism evidence="1 2">
    <name type="scientific">Ancylostoma caninum</name>
    <name type="common">Dog hookworm</name>
    <dbReference type="NCBI Taxonomy" id="29170"/>
    <lineage>
        <taxon>Eukaryota</taxon>
        <taxon>Metazoa</taxon>
        <taxon>Ecdysozoa</taxon>
        <taxon>Nematoda</taxon>
        <taxon>Chromadorea</taxon>
        <taxon>Rhabditida</taxon>
        <taxon>Rhabditina</taxon>
        <taxon>Rhabditomorpha</taxon>
        <taxon>Strongyloidea</taxon>
        <taxon>Ancylostomatidae</taxon>
        <taxon>Ancylostomatinae</taxon>
        <taxon>Ancylostoma</taxon>
    </lineage>
</organism>
<comment type="caution">
    <text evidence="1">The sequence shown here is derived from an EMBL/GenBank/DDBJ whole genome shotgun (WGS) entry which is preliminary data.</text>
</comment>
<name>A0A368FCF6_ANCCA</name>
<gene>
    <name evidence="1" type="ORF">ANCCAN_24400</name>
</gene>
<dbReference type="PANTHER" id="PTHR21325:SF26">
    <property type="entry name" value="LIPASE_GDSL DOMAIN-CONTAINING PROTEIN"/>
    <property type="match status" value="1"/>
</dbReference>
<sequence>MEIDKRRKLKGETEFLGSLLQILLNFIAMLEKIQYERKFESDGFAVVLKTFTSNVMDVIRNKFGGTDNAFYAEDLFHLSKYGNSIFAIHLWNSLFDPVGHRGFGVNFSDTSVTLKCPSKPIFGDHSVLKL</sequence>
<dbReference type="GO" id="GO:0006644">
    <property type="term" value="P:phospholipid metabolic process"/>
    <property type="evidence" value="ECO:0007669"/>
    <property type="project" value="TreeGrafter"/>
</dbReference>
<dbReference type="GO" id="GO:0004620">
    <property type="term" value="F:phospholipase activity"/>
    <property type="evidence" value="ECO:0007669"/>
    <property type="project" value="InterPro"/>
</dbReference>
<dbReference type="PANTHER" id="PTHR21325">
    <property type="entry name" value="PHOSPHOLIPASE B, PLB1"/>
    <property type="match status" value="1"/>
</dbReference>
<evidence type="ECO:0000313" key="1">
    <source>
        <dbReference type="EMBL" id="RCN29836.1"/>
    </source>
</evidence>